<feature type="region of interest" description="Disordered" evidence="1">
    <location>
        <begin position="106"/>
        <end position="141"/>
    </location>
</feature>
<protein>
    <submittedName>
        <fullName evidence="2">Uncharacterized protein</fullName>
    </submittedName>
</protein>
<gene>
    <name evidence="2" type="ORF">E2C01_022090</name>
</gene>
<dbReference type="EMBL" id="VSRR010001982">
    <property type="protein sequence ID" value="MPC28877.1"/>
    <property type="molecule type" value="Genomic_DNA"/>
</dbReference>
<evidence type="ECO:0000313" key="3">
    <source>
        <dbReference type="Proteomes" id="UP000324222"/>
    </source>
</evidence>
<sequence length="182" mass="19489">MLCVRQSPSVRVTLPVHHYSLQWPRSEGDTGKQPRPPPSPGRSIQHKQYCRQFKSQGVRGALSFTRLRNKCEQRRCLEAGLQAATTGTLLLLKWGAEAAKGGARLDEVGSNARSPLQAGGDPESRGKGGTGTEAGAGMGMERQGGVAEGCIRKQGADGRACAGERRRWQQYPPGLLTATLAP</sequence>
<reference evidence="2 3" key="1">
    <citation type="submission" date="2019-05" db="EMBL/GenBank/DDBJ databases">
        <title>Another draft genome of Portunus trituberculatus and its Hox gene families provides insights of decapod evolution.</title>
        <authorList>
            <person name="Jeong J.-H."/>
            <person name="Song I."/>
            <person name="Kim S."/>
            <person name="Choi T."/>
            <person name="Kim D."/>
            <person name="Ryu S."/>
            <person name="Kim W."/>
        </authorList>
    </citation>
    <scope>NUCLEOTIDE SEQUENCE [LARGE SCALE GENOMIC DNA]</scope>
    <source>
        <tissue evidence="2">Muscle</tissue>
    </source>
</reference>
<feature type="region of interest" description="Disordered" evidence="1">
    <location>
        <begin position="161"/>
        <end position="182"/>
    </location>
</feature>
<keyword evidence="3" id="KW-1185">Reference proteome</keyword>
<proteinExistence type="predicted"/>
<feature type="compositionally biased region" description="Gly residues" evidence="1">
    <location>
        <begin position="127"/>
        <end position="138"/>
    </location>
</feature>
<name>A0A5B7E6B2_PORTR</name>
<accession>A0A5B7E6B2</accession>
<dbReference type="Proteomes" id="UP000324222">
    <property type="component" value="Unassembled WGS sequence"/>
</dbReference>
<comment type="caution">
    <text evidence="2">The sequence shown here is derived from an EMBL/GenBank/DDBJ whole genome shotgun (WGS) entry which is preliminary data.</text>
</comment>
<feature type="region of interest" description="Disordered" evidence="1">
    <location>
        <begin position="22"/>
        <end position="47"/>
    </location>
</feature>
<organism evidence="2 3">
    <name type="scientific">Portunus trituberculatus</name>
    <name type="common">Swimming crab</name>
    <name type="synonym">Neptunus trituberculatus</name>
    <dbReference type="NCBI Taxonomy" id="210409"/>
    <lineage>
        <taxon>Eukaryota</taxon>
        <taxon>Metazoa</taxon>
        <taxon>Ecdysozoa</taxon>
        <taxon>Arthropoda</taxon>
        <taxon>Crustacea</taxon>
        <taxon>Multicrustacea</taxon>
        <taxon>Malacostraca</taxon>
        <taxon>Eumalacostraca</taxon>
        <taxon>Eucarida</taxon>
        <taxon>Decapoda</taxon>
        <taxon>Pleocyemata</taxon>
        <taxon>Brachyura</taxon>
        <taxon>Eubrachyura</taxon>
        <taxon>Portunoidea</taxon>
        <taxon>Portunidae</taxon>
        <taxon>Portuninae</taxon>
        <taxon>Portunus</taxon>
    </lineage>
</organism>
<evidence type="ECO:0000256" key="1">
    <source>
        <dbReference type="SAM" id="MobiDB-lite"/>
    </source>
</evidence>
<dbReference type="AlphaFoldDB" id="A0A5B7E6B2"/>
<evidence type="ECO:0000313" key="2">
    <source>
        <dbReference type="EMBL" id="MPC28877.1"/>
    </source>
</evidence>